<evidence type="ECO:0000256" key="2">
    <source>
        <dbReference type="ARBA" id="ARBA00008657"/>
    </source>
</evidence>
<dbReference type="Pfam" id="PF04381">
    <property type="entry name" value="RdgC"/>
    <property type="match status" value="1"/>
</dbReference>
<name>A0A7V7NX16_9VIBR</name>
<comment type="caution">
    <text evidence="6">The sequence shown here is derived from an EMBL/GenBank/DDBJ whole genome shotgun (WGS) entry which is preliminary data.</text>
</comment>
<sequence length="344" mass="38559">MFENLSIYTLPTDFRLNLEDNKDNLIKLSSKPLSGSQDSRLGWISPMNNEDPFVSLERDTLFLVERRYKSVAPSTLKEAINQHILKLAQDSPETWGPKAKVTKAQKKDLSDMVWAALIKQAHTQFSKTYVLVSQELNMVLIGSIKDSHSEDVIDLFRATFKSFPAKPLELNKAANDSFLEWLGENGTPDQFELRDGGLVMESRHNKKNKVSYNSQIMSSDEINANILADKKPTKVELAWDDSLAFCLDSNMKFSKFKLQGILKERIKSSVELGAGGKGDGTLSEVIEKNRLKTMSKCSLTRLSIVSMLKNLLPAMGGYKGTHRTNSDQDKDDVSKLINGFEATT</sequence>
<keyword evidence="4" id="KW-0963">Cytoplasm</keyword>
<dbReference type="RefSeq" id="WP_137406554.1">
    <property type="nucleotide sequence ID" value="NZ_AP025467.1"/>
</dbReference>
<organism evidence="6 7">
    <name type="scientific">Vibrio chagasii</name>
    <dbReference type="NCBI Taxonomy" id="170679"/>
    <lineage>
        <taxon>Bacteria</taxon>
        <taxon>Pseudomonadati</taxon>
        <taxon>Pseudomonadota</taxon>
        <taxon>Gammaproteobacteria</taxon>
        <taxon>Vibrionales</taxon>
        <taxon>Vibrionaceae</taxon>
        <taxon>Vibrio</taxon>
    </lineage>
</organism>
<comment type="subcellular location">
    <subcellularLocation>
        <location evidence="1">Cytoplasm</location>
        <location evidence="1">Nucleoid</location>
    </subcellularLocation>
</comment>
<evidence type="ECO:0000256" key="5">
    <source>
        <dbReference type="ARBA" id="ARBA00023172"/>
    </source>
</evidence>
<accession>A0A7V7NX16</accession>
<dbReference type="GO" id="GO:0006310">
    <property type="term" value="P:DNA recombination"/>
    <property type="evidence" value="ECO:0007669"/>
    <property type="project" value="UniProtKB-KW"/>
</dbReference>
<evidence type="ECO:0000256" key="3">
    <source>
        <dbReference type="ARBA" id="ARBA00022296"/>
    </source>
</evidence>
<keyword evidence="5" id="KW-0233">DNA recombination</keyword>
<proteinExistence type="inferred from homology"/>
<comment type="similarity">
    <text evidence="2">Belongs to the RdgC family.</text>
</comment>
<dbReference type="GeneID" id="77344704"/>
<dbReference type="InterPro" id="IPR007476">
    <property type="entry name" value="RdgC"/>
</dbReference>
<dbReference type="AlphaFoldDB" id="A0A7V7NX16"/>
<evidence type="ECO:0000256" key="4">
    <source>
        <dbReference type="ARBA" id="ARBA00022490"/>
    </source>
</evidence>
<dbReference type="Proteomes" id="UP000423756">
    <property type="component" value="Unassembled WGS sequence"/>
</dbReference>
<dbReference type="GO" id="GO:0043590">
    <property type="term" value="C:bacterial nucleoid"/>
    <property type="evidence" value="ECO:0007669"/>
    <property type="project" value="TreeGrafter"/>
</dbReference>
<dbReference type="GO" id="GO:0000018">
    <property type="term" value="P:regulation of DNA recombination"/>
    <property type="evidence" value="ECO:0007669"/>
    <property type="project" value="TreeGrafter"/>
</dbReference>
<dbReference type="EMBL" id="VZPX01000004">
    <property type="protein sequence ID" value="KAB0482469.1"/>
    <property type="molecule type" value="Genomic_DNA"/>
</dbReference>
<evidence type="ECO:0000313" key="6">
    <source>
        <dbReference type="EMBL" id="KAB0482469.1"/>
    </source>
</evidence>
<dbReference type="GO" id="GO:0003690">
    <property type="term" value="F:double-stranded DNA binding"/>
    <property type="evidence" value="ECO:0007669"/>
    <property type="project" value="TreeGrafter"/>
</dbReference>
<reference evidence="6 7" key="1">
    <citation type="submission" date="2019-09" db="EMBL/GenBank/DDBJ databases">
        <title>Draft genome sequences of 48 bacterial type strains from the CCUG.</title>
        <authorList>
            <person name="Tunovic T."/>
            <person name="Pineiro-Iglesias B."/>
            <person name="Unosson C."/>
            <person name="Inganas E."/>
            <person name="Ohlen M."/>
            <person name="Cardew S."/>
            <person name="Jensie-Markopoulos S."/>
            <person name="Salva-Serra F."/>
            <person name="Jaen-Luchoro D."/>
            <person name="Karlsson R."/>
            <person name="Svensson-Stadler L."/>
            <person name="Chun J."/>
            <person name="Moore E."/>
        </authorList>
    </citation>
    <scope>NUCLEOTIDE SEQUENCE [LARGE SCALE GENOMIC DNA]</scope>
    <source>
        <strain evidence="6 7">CCUG 48643</strain>
    </source>
</reference>
<gene>
    <name evidence="6" type="ORF">F7Q91_03405</name>
</gene>
<evidence type="ECO:0000256" key="1">
    <source>
        <dbReference type="ARBA" id="ARBA00004453"/>
    </source>
</evidence>
<evidence type="ECO:0000313" key="7">
    <source>
        <dbReference type="Proteomes" id="UP000423756"/>
    </source>
</evidence>
<dbReference type="PANTHER" id="PTHR38103">
    <property type="entry name" value="RECOMBINATION-ASSOCIATED PROTEIN RDGC"/>
    <property type="match status" value="1"/>
</dbReference>
<protein>
    <recommendedName>
        <fullName evidence="3">Recombination-associated protein RdgC</fullName>
    </recommendedName>
</protein>
<dbReference type="PANTHER" id="PTHR38103:SF1">
    <property type="entry name" value="RECOMBINATION-ASSOCIATED PROTEIN RDGC"/>
    <property type="match status" value="1"/>
</dbReference>